<feature type="transmembrane region" description="Helical" evidence="1">
    <location>
        <begin position="261"/>
        <end position="281"/>
    </location>
</feature>
<feature type="transmembrane region" description="Helical" evidence="1">
    <location>
        <begin position="48"/>
        <end position="69"/>
    </location>
</feature>
<dbReference type="PANTHER" id="PTHR39430:SF1">
    <property type="entry name" value="PROTEASE"/>
    <property type="match status" value="1"/>
</dbReference>
<feature type="domain" description="CAAX prenyl protease 2/Lysostaphin resistance protein A-like" evidence="2">
    <location>
        <begin position="133"/>
        <end position="234"/>
    </location>
</feature>
<feature type="transmembrane region" description="Helical" evidence="1">
    <location>
        <begin position="120"/>
        <end position="145"/>
    </location>
</feature>
<dbReference type="Proteomes" id="UP001596024">
    <property type="component" value="Unassembled WGS sequence"/>
</dbReference>
<dbReference type="GO" id="GO:0016787">
    <property type="term" value="F:hydrolase activity"/>
    <property type="evidence" value="ECO:0007669"/>
    <property type="project" value="UniProtKB-KW"/>
</dbReference>
<keyword evidence="4" id="KW-1185">Reference proteome</keyword>
<reference evidence="4" key="1">
    <citation type="journal article" date="2019" name="Int. J. Syst. Evol. Microbiol.">
        <title>The Global Catalogue of Microorganisms (GCM) 10K type strain sequencing project: providing services to taxonomists for standard genome sequencing and annotation.</title>
        <authorList>
            <consortium name="The Broad Institute Genomics Platform"/>
            <consortium name="The Broad Institute Genome Sequencing Center for Infectious Disease"/>
            <person name="Wu L."/>
            <person name="Ma J."/>
        </authorList>
    </citation>
    <scope>NUCLEOTIDE SEQUENCE [LARGE SCALE GENOMIC DNA]</scope>
    <source>
        <strain evidence="4">CCUG 62981</strain>
    </source>
</reference>
<evidence type="ECO:0000313" key="3">
    <source>
        <dbReference type="EMBL" id="MFC4723952.1"/>
    </source>
</evidence>
<dbReference type="EC" id="3.4.-.-" evidence="3"/>
<keyword evidence="3" id="KW-0378">Hydrolase</keyword>
<dbReference type="Pfam" id="PF02517">
    <property type="entry name" value="Rce1-like"/>
    <property type="match status" value="1"/>
</dbReference>
<feature type="transmembrane region" description="Helical" evidence="1">
    <location>
        <begin position="166"/>
        <end position="192"/>
    </location>
</feature>
<dbReference type="RefSeq" id="WP_371394635.1">
    <property type="nucleotide sequence ID" value="NZ_CP163421.1"/>
</dbReference>
<organism evidence="3 4">
    <name type="scientific">Glycocaulis abyssi</name>
    <dbReference type="NCBI Taxonomy" id="1433403"/>
    <lineage>
        <taxon>Bacteria</taxon>
        <taxon>Pseudomonadati</taxon>
        <taxon>Pseudomonadota</taxon>
        <taxon>Alphaproteobacteria</taxon>
        <taxon>Maricaulales</taxon>
        <taxon>Maricaulaceae</taxon>
        <taxon>Glycocaulis</taxon>
    </lineage>
</organism>
<keyword evidence="1" id="KW-1133">Transmembrane helix</keyword>
<name>A0ABV9N6H4_9PROT</name>
<protein>
    <submittedName>
        <fullName evidence="3">CPBP family intramembrane glutamic endopeptidase</fullName>
        <ecNumber evidence="3">3.4.-.-</ecNumber>
    </submittedName>
</protein>
<comment type="caution">
    <text evidence="3">The sequence shown here is derived from an EMBL/GenBank/DDBJ whole genome shotgun (WGS) entry which is preliminary data.</text>
</comment>
<evidence type="ECO:0000313" key="4">
    <source>
        <dbReference type="Proteomes" id="UP001596024"/>
    </source>
</evidence>
<dbReference type="InterPro" id="IPR003675">
    <property type="entry name" value="Rce1/LyrA-like_dom"/>
</dbReference>
<dbReference type="PANTHER" id="PTHR39430">
    <property type="entry name" value="MEMBRANE-ASSOCIATED PROTEASE-RELATED"/>
    <property type="match status" value="1"/>
</dbReference>
<dbReference type="EMBL" id="JBHSGQ010000001">
    <property type="protein sequence ID" value="MFC4723952.1"/>
    <property type="molecule type" value="Genomic_DNA"/>
</dbReference>
<proteinExistence type="predicted"/>
<feature type="transmembrane region" description="Helical" evidence="1">
    <location>
        <begin position="90"/>
        <end position="114"/>
    </location>
</feature>
<keyword evidence="1" id="KW-0812">Transmembrane</keyword>
<evidence type="ECO:0000259" key="2">
    <source>
        <dbReference type="Pfam" id="PF02517"/>
    </source>
</evidence>
<gene>
    <name evidence="3" type="ORF">ACFPB0_01485</name>
</gene>
<sequence length="290" mass="31228">MNTASSKIPVGRGSALVRAIIMAAVLVAILSGLGWISANILQPNLPNMAVAGLRAVLTSLLVMGIVWLMHRHLQRRSWSELGFVRTSSAIITFLFGAAFWIVLATGGIMAGVYLGYIELAISPFSLTALGIVAFHILVVFFYEALPEETVIRGYIMNQLDDAAGRFVAVIGQAILFMLFGFGVVALSGLMGLPTGWEIGADRVILFLSFGITLALLRIWTGSLWTAMGFHTAFQTTIQLMGQNRFISVNPADAASFNEIAIFSWMSAIALGGVIALIAVLLKRRRPVRAA</sequence>
<feature type="transmembrane region" description="Helical" evidence="1">
    <location>
        <begin position="15"/>
        <end position="36"/>
    </location>
</feature>
<accession>A0ABV9N6H4</accession>
<evidence type="ECO:0000256" key="1">
    <source>
        <dbReference type="SAM" id="Phobius"/>
    </source>
</evidence>
<keyword evidence="1" id="KW-0472">Membrane</keyword>
<feature type="transmembrane region" description="Helical" evidence="1">
    <location>
        <begin position="198"/>
        <end position="216"/>
    </location>
</feature>